<sequence length="703" mass="71873">MSASVPYPLSAIVGQADLIEALLVCAVNPVVGGVLVRGERGTAKSTAVRALAPMLGDGAPLVDLPLGATLDRLVGTLDLRAALDGEHRVEPGLLSRADGGVLYVDEVNLLPDHLVDALLDAAASGSVTVERDGVSVVQDARFLLVGTMNPEEGELRPQLLDRFGLGVQIAGPRDAAVRAQIVRRRMEFDAGPAAFAATWADAERTLAVRIAAARAVVGRVRISERELLRITRVCVELDLDGVRGDLVCAQAARALAALDGVEDVDASHVERAAHLALRHRMRRDPLAPPPSGGGNDPAIDDALESANDADDGDADDSDAPDASGSPDAGADGSPDADGSTNADGDPETDGGPDTPADGLTTNSGRQDDQNRSSDGVGGAPPPSWAPDPDLVPPPRAAPPPSADGDDQRRPPRRPTVPAAMAARLPEDALGLTRGRTPRAAAAAAGRRAHDPATPLPSGRAPGGNLAHLDSRPARDGDPIAVLPTILAALRAGAASRSPRPGADEGTPLGAPVAGIRPYTAIVGGGRGALLCLVVDTSGSMAAQRRLARVKGALEAALRRAYARRDLVAVVGFGGDGARTHVAPGAPLEQAAAACRALPAGGRTPLAAGIDHAAQLLEALARDPRPNLAGRARVAVLLTDGRAPDPDGHARRALARLANAADRTVVADLEDGPVRLGLAAELARAVGADLTRLITNDPPRRNAA</sequence>
<feature type="compositionally biased region" description="Pro residues" evidence="1">
    <location>
        <begin position="379"/>
        <end position="401"/>
    </location>
</feature>
<organism evidence="3">
    <name type="scientific">Paraconexibacter sp. AEG42_29</name>
    <dbReference type="NCBI Taxonomy" id="2997339"/>
    <lineage>
        <taxon>Bacteria</taxon>
        <taxon>Bacillati</taxon>
        <taxon>Actinomycetota</taxon>
        <taxon>Thermoleophilia</taxon>
        <taxon>Solirubrobacterales</taxon>
        <taxon>Paraconexibacteraceae</taxon>
        <taxon>Paraconexibacter</taxon>
    </lineage>
</organism>
<dbReference type="KEGG" id="parq:DSM112329_00626"/>
<dbReference type="PANTHER" id="PTHR35023">
    <property type="entry name" value="CHELATASE-RELATED"/>
    <property type="match status" value="1"/>
</dbReference>
<dbReference type="PANTHER" id="PTHR35023:SF1">
    <property type="entry name" value="MG-PROTOPORPHYRIN IX CHELATASE"/>
    <property type="match status" value="1"/>
</dbReference>
<dbReference type="InterPro" id="IPR011704">
    <property type="entry name" value="ATPase_dyneun-rel_AAA"/>
</dbReference>
<dbReference type="InterPro" id="IPR003593">
    <property type="entry name" value="AAA+_ATPase"/>
</dbReference>
<dbReference type="Pfam" id="PF17863">
    <property type="entry name" value="AAA_lid_2"/>
    <property type="match status" value="1"/>
</dbReference>
<dbReference type="SUPFAM" id="SSF52540">
    <property type="entry name" value="P-loop containing nucleoside triphosphate hydrolases"/>
    <property type="match status" value="1"/>
</dbReference>
<evidence type="ECO:0000313" key="3">
    <source>
        <dbReference type="EMBL" id="XAY03804.1"/>
    </source>
</evidence>
<dbReference type="CDD" id="cd00009">
    <property type="entry name" value="AAA"/>
    <property type="match status" value="1"/>
</dbReference>
<gene>
    <name evidence="3" type="ORF">DSM112329_00626</name>
</gene>
<dbReference type="Gene3D" id="1.10.8.80">
    <property type="entry name" value="Magnesium chelatase subunit I, C-Terminal domain"/>
    <property type="match status" value="1"/>
</dbReference>
<dbReference type="EMBL" id="CP114014">
    <property type="protein sequence ID" value="XAY03804.1"/>
    <property type="molecule type" value="Genomic_DNA"/>
</dbReference>
<accession>A0AAU7AQG0</accession>
<dbReference type="InterPro" id="IPR002035">
    <property type="entry name" value="VWF_A"/>
</dbReference>
<feature type="compositionally biased region" description="Low complexity" evidence="1">
    <location>
        <begin position="320"/>
        <end position="339"/>
    </location>
</feature>
<dbReference type="InterPro" id="IPR052989">
    <property type="entry name" value="Mg-chelatase_DI-like"/>
</dbReference>
<proteinExistence type="predicted"/>
<dbReference type="Gene3D" id="3.40.50.410">
    <property type="entry name" value="von Willebrand factor, type A domain"/>
    <property type="match status" value="1"/>
</dbReference>
<dbReference type="SUPFAM" id="SSF53300">
    <property type="entry name" value="vWA-like"/>
    <property type="match status" value="1"/>
</dbReference>
<protein>
    <recommendedName>
        <fullName evidence="2">VWFA domain-containing protein</fullName>
    </recommendedName>
</protein>
<dbReference type="InterPro" id="IPR036465">
    <property type="entry name" value="vWFA_dom_sf"/>
</dbReference>
<dbReference type="Pfam" id="PF07728">
    <property type="entry name" value="AAA_5"/>
    <property type="match status" value="1"/>
</dbReference>
<dbReference type="RefSeq" id="WP_354700356.1">
    <property type="nucleotide sequence ID" value="NZ_CP114014.1"/>
</dbReference>
<dbReference type="InterPro" id="IPR041628">
    <property type="entry name" value="ChlI/MoxR_AAA_lid"/>
</dbReference>
<evidence type="ECO:0000256" key="1">
    <source>
        <dbReference type="SAM" id="MobiDB-lite"/>
    </source>
</evidence>
<feature type="compositionally biased region" description="Low complexity" evidence="1">
    <location>
        <begin position="351"/>
        <end position="361"/>
    </location>
</feature>
<dbReference type="PROSITE" id="PS50234">
    <property type="entry name" value="VWFA"/>
    <property type="match status" value="1"/>
</dbReference>
<dbReference type="InterPro" id="IPR027417">
    <property type="entry name" value="P-loop_NTPase"/>
</dbReference>
<feature type="compositionally biased region" description="Acidic residues" evidence="1">
    <location>
        <begin position="298"/>
        <end position="319"/>
    </location>
</feature>
<dbReference type="AlphaFoldDB" id="A0AAU7AQG0"/>
<feature type="region of interest" description="Disordered" evidence="1">
    <location>
        <begin position="280"/>
        <end position="476"/>
    </location>
</feature>
<name>A0AAU7AQG0_9ACTN</name>
<evidence type="ECO:0000259" key="2">
    <source>
        <dbReference type="PROSITE" id="PS50234"/>
    </source>
</evidence>
<reference evidence="3" key="1">
    <citation type="submission" date="2022-12" db="EMBL/GenBank/DDBJ databases">
        <title>Paraconexibacter alkalitolerans sp. nov. and Baekduia alba sp. nov., isolated from soil and emended description of the genera Paraconexibacter (Chun et al., 2020) and Baekduia (An et al., 2020).</title>
        <authorList>
            <person name="Vieira S."/>
            <person name="Huber K.J."/>
            <person name="Geppert A."/>
            <person name="Wolf J."/>
            <person name="Neumann-Schaal M."/>
            <person name="Muesken M."/>
            <person name="Overmann J."/>
        </authorList>
    </citation>
    <scope>NUCLEOTIDE SEQUENCE</scope>
    <source>
        <strain evidence="3">AEG42_29</strain>
    </source>
</reference>
<feature type="domain" description="VWFA" evidence="2">
    <location>
        <begin position="529"/>
        <end position="703"/>
    </location>
</feature>
<dbReference type="Pfam" id="PF13519">
    <property type="entry name" value="VWA_2"/>
    <property type="match status" value="1"/>
</dbReference>
<dbReference type="GO" id="GO:0005524">
    <property type="term" value="F:ATP binding"/>
    <property type="evidence" value="ECO:0007669"/>
    <property type="project" value="InterPro"/>
</dbReference>
<dbReference type="SMART" id="SM00382">
    <property type="entry name" value="AAA"/>
    <property type="match status" value="1"/>
</dbReference>
<dbReference type="SMART" id="SM00327">
    <property type="entry name" value="VWA"/>
    <property type="match status" value="1"/>
</dbReference>
<feature type="compositionally biased region" description="Low complexity" evidence="1">
    <location>
        <begin position="432"/>
        <end position="445"/>
    </location>
</feature>
<dbReference type="GO" id="GO:0016887">
    <property type="term" value="F:ATP hydrolysis activity"/>
    <property type="evidence" value="ECO:0007669"/>
    <property type="project" value="InterPro"/>
</dbReference>
<dbReference type="Gene3D" id="3.40.50.300">
    <property type="entry name" value="P-loop containing nucleotide triphosphate hydrolases"/>
    <property type="match status" value="1"/>
</dbReference>